<evidence type="ECO:0000313" key="2">
    <source>
        <dbReference type="Proteomes" id="UP001152888"/>
    </source>
</evidence>
<dbReference type="OrthoDB" id="6767997at2759"/>
<gene>
    <name evidence="1" type="ORF">ACAOBT_LOCUS4280</name>
</gene>
<comment type="caution">
    <text evidence="1">The sequence shown here is derived from an EMBL/GenBank/DDBJ whole genome shotgun (WGS) entry which is preliminary data.</text>
</comment>
<name>A0A9P0JUP7_ACAOB</name>
<protein>
    <submittedName>
        <fullName evidence="1">Uncharacterized protein</fullName>
    </submittedName>
</protein>
<reference evidence="1" key="1">
    <citation type="submission" date="2022-03" db="EMBL/GenBank/DDBJ databases">
        <authorList>
            <person name="Sayadi A."/>
        </authorList>
    </citation>
    <scope>NUCLEOTIDE SEQUENCE</scope>
</reference>
<keyword evidence="2" id="KW-1185">Reference proteome</keyword>
<organism evidence="1 2">
    <name type="scientific">Acanthoscelides obtectus</name>
    <name type="common">Bean weevil</name>
    <name type="synonym">Bruchus obtectus</name>
    <dbReference type="NCBI Taxonomy" id="200917"/>
    <lineage>
        <taxon>Eukaryota</taxon>
        <taxon>Metazoa</taxon>
        <taxon>Ecdysozoa</taxon>
        <taxon>Arthropoda</taxon>
        <taxon>Hexapoda</taxon>
        <taxon>Insecta</taxon>
        <taxon>Pterygota</taxon>
        <taxon>Neoptera</taxon>
        <taxon>Endopterygota</taxon>
        <taxon>Coleoptera</taxon>
        <taxon>Polyphaga</taxon>
        <taxon>Cucujiformia</taxon>
        <taxon>Chrysomeloidea</taxon>
        <taxon>Chrysomelidae</taxon>
        <taxon>Bruchinae</taxon>
        <taxon>Bruchini</taxon>
        <taxon>Acanthoscelides</taxon>
    </lineage>
</organism>
<dbReference type="AlphaFoldDB" id="A0A9P0JUP7"/>
<accession>A0A9P0JUP7</accession>
<proteinExistence type="predicted"/>
<dbReference type="EMBL" id="CAKOFQ010006696">
    <property type="protein sequence ID" value="CAH1961666.1"/>
    <property type="molecule type" value="Genomic_DNA"/>
</dbReference>
<evidence type="ECO:0000313" key="1">
    <source>
        <dbReference type="EMBL" id="CAH1961666.1"/>
    </source>
</evidence>
<sequence length="118" mass="13538">MLTIPPRTSHRTQPLDLTLYSPLKAALYKECDAYMKLHQYGKLTSLQLIPLFTQAYSKVANVGKAVSRFRASDIWPFNPNVFNQLIQEGNEKSPDRISAEQAIARYQDGARKFRCLLY</sequence>
<dbReference type="Proteomes" id="UP001152888">
    <property type="component" value="Unassembled WGS sequence"/>
</dbReference>